<protein>
    <submittedName>
        <fullName evidence="1">Uncharacterized protein</fullName>
    </submittedName>
</protein>
<dbReference type="EMBL" id="GBRH01253010">
    <property type="protein sequence ID" value="JAD44885.1"/>
    <property type="molecule type" value="Transcribed_RNA"/>
</dbReference>
<reference evidence="1" key="1">
    <citation type="submission" date="2014-09" db="EMBL/GenBank/DDBJ databases">
        <authorList>
            <person name="Magalhaes I.L.F."/>
            <person name="Oliveira U."/>
            <person name="Santos F.R."/>
            <person name="Vidigal T.H.D.A."/>
            <person name="Brescovit A.D."/>
            <person name="Santos A.J."/>
        </authorList>
    </citation>
    <scope>NUCLEOTIDE SEQUENCE</scope>
    <source>
        <tissue evidence="1">Shoot tissue taken approximately 20 cm above the soil surface</tissue>
    </source>
</reference>
<organism evidence="1">
    <name type="scientific">Arundo donax</name>
    <name type="common">Giant reed</name>
    <name type="synonym">Donax arundinaceus</name>
    <dbReference type="NCBI Taxonomy" id="35708"/>
    <lineage>
        <taxon>Eukaryota</taxon>
        <taxon>Viridiplantae</taxon>
        <taxon>Streptophyta</taxon>
        <taxon>Embryophyta</taxon>
        <taxon>Tracheophyta</taxon>
        <taxon>Spermatophyta</taxon>
        <taxon>Magnoliopsida</taxon>
        <taxon>Liliopsida</taxon>
        <taxon>Poales</taxon>
        <taxon>Poaceae</taxon>
        <taxon>PACMAD clade</taxon>
        <taxon>Arundinoideae</taxon>
        <taxon>Arundineae</taxon>
        <taxon>Arundo</taxon>
    </lineage>
</organism>
<dbReference type="AlphaFoldDB" id="A0A0A9A7A9"/>
<name>A0A0A9A7A9_ARUDO</name>
<reference evidence="1" key="2">
    <citation type="journal article" date="2015" name="Data Brief">
        <title>Shoot transcriptome of the giant reed, Arundo donax.</title>
        <authorList>
            <person name="Barrero R.A."/>
            <person name="Guerrero F.D."/>
            <person name="Moolhuijzen P."/>
            <person name="Goolsby J.A."/>
            <person name="Tidwell J."/>
            <person name="Bellgard S.E."/>
            <person name="Bellgard M.I."/>
        </authorList>
    </citation>
    <scope>NUCLEOTIDE SEQUENCE</scope>
    <source>
        <tissue evidence="1">Shoot tissue taken approximately 20 cm above the soil surface</tissue>
    </source>
</reference>
<accession>A0A0A9A7A9</accession>
<evidence type="ECO:0000313" key="1">
    <source>
        <dbReference type="EMBL" id="JAD44885.1"/>
    </source>
</evidence>
<sequence length="39" mass="4695">MGLEHINFKVQVVVEKLQVDSCQLYEVKKEWCNFRLQVN</sequence>
<proteinExistence type="predicted"/>